<keyword evidence="3" id="KW-1185">Reference proteome</keyword>
<organism evidence="2 3">
    <name type="scientific">Roseateles asaccharophilus</name>
    <dbReference type="NCBI Taxonomy" id="582607"/>
    <lineage>
        <taxon>Bacteria</taxon>
        <taxon>Pseudomonadati</taxon>
        <taxon>Pseudomonadota</taxon>
        <taxon>Betaproteobacteria</taxon>
        <taxon>Burkholderiales</taxon>
        <taxon>Sphaerotilaceae</taxon>
        <taxon>Roseateles</taxon>
    </lineage>
</organism>
<dbReference type="RefSeq" id="WP_133602806.1">
    <property type="nucleotide sequence ID" value="NZ_JAUFPJ010000002.1"/>
</dbReference>
<keyword evidence="1" id="KW-0175">Coiled coil</keyword>
<dbReference type="Proteomes" id="UP000295357">
    <property type="component" value="Unassembled WGS sequence"/>
</dbReference>
<accession>A0A4V6PU85</accession>
<protein>
    <submittedName>
        <fullName evidence="2">Uncharacterized protein</fullName>
    </submittedName>
</protein>
<comment type="caution">
    <text evidence="2">The sequence shown here is derived from an EMBL/GenBank/DDBJ whole genome shotgun (WGS) entry which is preliminary data.</text>
</comment>
<reference evidence="2 3" key="1">
    <citation type="submission" date="2019-03" db="EMBL/GenBank/DDBJ databases">
        <title>Genomic Encyclopedia of Type Strains, Phase IV (KMG-IV): sequencing the most valuable type-strain genomes for metagenomic binning, comparative biology and taxonomic classification.</title>
        <authorList>
            <person name="Goeker M."/>
        </authorList>
    </citation>
    <scope>NUCLEOTIDE SEQUENCE [LARGE SCALE GENOMIC DNA]</scope>
    <source>
        <strain evidence="2 3">DSM 25082</strain>
    </source>
</reference>
<gene>
    <name evidence="2" type="ORF">DFR39_102444</name>
</gene>
<dbReference type="EMBL" id="SNXE01000002">
    <property type="protein sequence ID" value="TDP12056.1"/>
    <property type="molecule type" value="Genomic_DNA"/>
</dbReference>
<evidence type="ECO:0000313" key="2">
    <source>
        <dbReference type="EMBL" id="TDP12056.1"/>
    </source>
</evidence>
<name>A0A4V6PU85_9BURK</name>
<dbReference type="AlphaFoldDB" id="A0A4V6PU85"/>
<evidence type="ECO:0000313" key="3">
    <source>
        <dbReference type="Proteomes" id="UP000295357"/>
    </source>
</evidence>
<sequence>MPFDNYCVKDQRIRMAYTLRSQVKEGFEHPLKRTAGAHAIVFFTTSLGIMDIRAYLNLAKWNLSRRFGFLWAKPSQSEADILKIENEVLKSRLEFAQREIEDVVAASMQEVCGEELLQELMRLDSSNGWGVDYKPGVFVRFVEVKKGIKALFAEYKSFPVGSMPEGNFTYCLTVGEGGEPVLFEQHEVSMLNYKIFRHENKPLDELIDLCANAMFRVHINKIRVLHNA</sequence>
<feature type="coiled-coil region" evidence="1">
    <location>
        <begin position="79"/>
        <end position="106"/>
    </location>
</feature>
<evidence type="ECO:0000256" key="1">
    <source>
        <dbReference type="SAM" id="Coils"/>
    </source>
</evidence>
<proteinExistence type="predicted"/>